<reference evidence="3 5" key="3">
    <citation type="journal article" date="2002" name="Genome Biol.">
        <title>Annotation of the Drosophila melanogaster euchromatic genome: a systematic review.</title>
        <authorList>
            <person name="Misra S."/>
            <person name="Crosby M.A."/>
            <person name="Mungall C.J."/>
            <person name="Matthews B.B."/>
            <person name="Campbell K.S."/>
            <person name="Hradecky P."/>
            <person name="Huang Y."/>
            <person name="Kaminker J.S."/>
            <person name="Millburn G.H."/>
            <person name="Prochnik S.E."/>
            <person name="Smith C.D."/>
            <person name="Tupy J.L."/>
            <person name="Whitfied E.J."/>
            <person name="Bayraktaroglu L."/>
            <person name="Berman B.P."/>
            <person name="Bettencourt B.R."/>
            <person name="Celniker S.E."/>
            <person name="de Grey A.D."/>
            <person name="Drysdale R.A."/>
            <person name="Harris N.L."/>
            <person name="Richter J."/>
            <person name="Russo S."/>
            <person name="Schroeder A.J."/>
            <person name="Shu S.Q."/>
            <person name="Stapleton M."/>
            <person name="Yamada C."/>
            <person name="Ashburner M."/>
            <person name="Gelbart W.M."/>
            <person name="Rubin G.M."/>
            <person name="Lewis S.E."/>
        </authorList>
    </citation>
    <scope>GENOME REANNOTATION</scope>
    <source>
        <strain evidence="5">Berkeley</strain>
    </source>
</reference>
<feature type="region of interest" description="Disordered" evidence="1">
    <location>
        <begin position="418"/>
        <end position="496"/>
    </location>
</feature>
<dbReference type="Proteomes" id="UP000000803">
    <property type="component" value="Chromosome 2L"/>
</dbReference>
<feature type="region of interest" description="Disordered" evidence="1">
    <location>
        <begin position="1"/>
        <end position="143"/>
    </location>
</feature>
<dbReference type="Gene3D" id="2.30.29.30">
    <property type="entry name" value="Pleckstrin-homology domain (PH domain)/Phosphotyrosine-binding domain (PTB)"/>
    <property type="match status" value="1"/>
</dbReference>
<reference evidence="3 5" key="11">
    <citation type="journal article" date="2015" name="Genome Res.">
        <title>The Release 6 reference sequence of the Drosophila melanogaster genome.</title>
        <authorList>
            <person name="Hoskins R.A."/>
            <person name="Carlson J.W."/>
            <person name="Wan K.H."/>
            <person name="Park S."/>
            <person name="Mendez I."/>
            <person name="Galle S.E."/>
            <person name="Booth B.W."/>
            <person name="Pfeiffer B.D."/>
            <person name="George R.A."/>
            <person name="Svirskas R."/>
            <person name="Krzywinski M."/>
            <person name="Schein J."/>
            <person name="Accardo M.C."/>
            <person name="Damia E."/>
            <person name="Messina G."/>
            <person name="Mendez-Lago M."/>
            <person name="de Pablos B."/>
            <person name="Demakova O.V."/>
            <person name="Andreyeva E.N."/>
            <person name="Boldyreva L.V."/>
            <person name="Marra M."/>
            <person name="Carvalho A.B."/>
            <person name="Dimitri P."/>
            <person name="Villasante A."/>
            <person name="Zhimulev I.F."/>
            <person name="Rubin G.M."/>
            <person name="Karpen G.H."/>
            <person name="Celniker S.E."/>
        </authorList>
    </citation>
    <scope>NUCLEOTIDE SEQUENCE [LARGE SCALE GENOMIC DNA]</scope>
    <source>
        <strain evidence="5">Berkeley</strain>
    </source>
</reference>
<reference evidence="3 5" key="9">
    <citation type="journal article" date="2015" name="G3 (Bethesda)">
        <title>Gene Model Annotations for Drosophila melanogaster: Impact of High-Throughput Data.</title>
        <authorList>
            <consortium name="FlyBase Consortium"/>
            <person name="Matthews B.B."/>
            <person name="Dos Santos G."/>
            <person name="Crosby M.A."/>
            <person name="Emmert D.B."/>
            <person name="St Pierre S.E."/>
            <person name="Gramates L.S."/>
            <person name="Zhou P."/>
            <person name="Schroeder A.J."/>
            <person name="Falls K."/>
            <person name="Strelets V."/>
            <person name="Russo S.M."/>
            <person name="Gelbart W.M."/>
            <person name="null"/>
        </authorList>
    </citation>
    <scope>NUCLEOTIDE SEQUENCE [LARGE SCALE GENOMIC DNA]</scope>
    <source>
        <strain evidence="5">Berkeley</strain>
    </source>
</reference>
<reference evidence="3 5" key="5">
    <citation type="journal article" date="2002" name="Genome Biol.">
        <title>Heterochromatic sequences in a Drosophila whole-genome shotgun assembly.</title>
        <authorList>
            <person name="Hoskins R.A."/>
            <person name="Smith C.D."/>
            <person name="Carlson J.W."/>
            <person name="Carvalho A.B."/>
            <person name="Halpern A."/>
            <person name="Kaminker J.S."/>
            <person name="Kennedy C."/>
            <person name="Mungall C.J."/>
            <person name="Sullivan B.A."/>
            <person name="Sutton G.G."/>
            <person name="Yasuhara J.C."/>
            <person name="Wakimoto B.T."/>
            <person name="Myers E.W."/>
            <person name="Celniker S.E."/>
            <person name="Rubin G.M."/>
            <person name="Karpen G.H."/>
        </authorList>
    </citation>
    <scope>NUCLEOTIDE SEQUENCE [LARGE SCALE GENOMIC DNA]</scope>
    <source>
        <strain evidence="5">Berkeley</strain>
    </source>
</reference>
<dbReference type="AlphaFoldDB" id="M9PCG4"/>
<feature type="compositionally biased region" description="Polar residues" evidence="1">
    <location>
        <begin position="641"/>
        <end position="654"/>
    </location>
</feature>
<evidence type="ECO:0000313" key="5">
    <source>
        <dbReference type="Proteomes" id="UP000000803"/>
    </source>
</evidence>
<feature type="compositionally biased region" description="Gly residues" evidence="1">
    <location>
        <begin position="669"/>
        <end position="679"/>
    </location>
</feature>
<dbReference type="RefSeq" id="NP_001260278.1">
    <property type="nucleotide sequence ID" value="NM_001273349.2"/>
</dbReference>
<feature type="domain" description="PH" evidence="2">
    <location>
        <begin position="163"/>
        <end position="269"/>
    </location>
</feature>
<dbReference type="FlyBase" id="FBgn0052982">
    <property type="gene designation" value="CG32982"/>
</dbReference>
<gene>
    <name evidence="3" type="primary">CG9585</name>
    <name evidence="3" type="synonym">CG18566</name>
    <name evidence="3" type="synonym">CG9584</name>
    <name evidence="3" type="synonym">Dmel\CG32982</name>
    <name evidence="3" type="synonym">p78</name>
    <name evidence="3 4" type="ORF">CG32982</name>
    <name evidence="3" type="ORF">Dmel_CG32982</name>
</gene>
<dbReference type="SUPFAM" id="SSF50729">
    <property type="entry name" value="PH domain-like"/>
    <property type="match status" value="1"/>
</dbReference>
<reference evidence="3 5" key="8">
    <citation type="journal article" date="2007" name="Science">
        <title>Sequence finishing and mapping of Drosophila melanogaster heterochromatin.</title>
        <authorList>
            <person name="Hoskins R.A."/>
            <person name="Carlson J.W."/>
            <person name="Kennedy C."/>
            <person name="Acevedo D."/>
            <person name="Evans-Holm M."/>
            <person name="Frise E."/>
            <person name="Wan K.H."/>
            <person name="Park S."/>
            <person name="Mendez-Lago M."/>
            <person name="Rossi F."/>
            <person name="Villasante A."/>
            <person name="Dimitri P."/>
            <person name="Karpen G.H."/>
            <person name="Celniker S.E."/>
        </authorList>
    </citation>
    <scope>NUCLEOTIDE SEQUENCE [LARGE SCALE GENOMIC DNA]</scope>
    <source>
        <strain evidence="5">Berkeley</strain>
    </source>
</reference>
<dbReference type="PANTHER" id="PTHR12092">
    <property type="entry name" value="PLECKSTRIN"/>
    <property type="match status" value="1"/>
</dbReference>
<dbReference type="Pfam" id="PF00169">
    <property type="entry name" value="PH"/>
    <property type="match status" value="1"/>
</dbReference>
<dbReference type="Bgee" id="FBgn0052982">
    <property type="expression patterns" value="Expressed in reticular neuropil associated glial cell (Drosophila) in brain and 251 other cell types or tissues"/>
</dbReference>
<dbReference type="OrthoDB" id="8196563at2759"/>
<feature type="compositionally biased region" description="Polar residues" evidence="1">
    <location>
        <begin position="475"/>
        <end position="492"/>
    </location>
</feature>
<name>M9PCG4_DROME</name>
<organism evidence="3 5">
    <name type="scientific">Drosophila melanogaster</name>
    <name type="common">Fruit fly</name>
    <dbReference type="NCBI Taxonomy" id="7227"/>
    <lineage>
        <taxon>Eukaryota</taxon>
        <taxon>Metazoa</taxon>
        <taxon>Ecdysozoa</taxon>
        <taxon>Arthropoda</taxon>
        <taxon>Hexapoda</taxon>
        <taxon>Insecta</taxon>
        <taxon>Pterygota</taxon>
        <taxon>Neoptera</taxon>
        <taxon>Endopterygota</taxon>
        <taxon>Diptera</taxon>
        <taxon>Brachycera</taxon>
        <taxon>Muscomorpha</taxon>
        <taxon>Ephydroidea</taxon>
        <taxon>Drosophilidae</taxon>
        <taxon>Drosophila</taxon>
        <taxon>Sophophora</taxon>
    </lineage>
</organism>
<reference evidence="3 5" key="1">
    <citation type="journal article" date="2000" name="Science">
        <title>The genome sequence of Drosophila melanogaster.</title>
        <authorList>
            <person name="Adams M.D."/>
            <person name="Celniker S.E."/>
            <person name="Holt R.A."/>
            <person name="Evans C.A."/>
            <person name="Gocayne J.D."/>
            <person name="Amanatides P.G."/>
            <person name="Scherer S.E."/>
            <person name="Li P.W."/>
            <person name="Hoskins R.A."/>
            <person name="Galle R.F."/>
            <person name="George R.A."/>
            <person name="Lewis S.E."/>
            <person name="Richards S."/>
            <person name="Ashburner M."/>
            <person name="Henderson S.N."/>
            <person name="Sutton G.G."/>
            <person name="Wortman J.R."/>
            <person name="Yandell M.D."/>
            <person name="Zhang Q."/>
            <person name="Chen L.X."/>
            <person name="Brandon R.C."/>
            <person name="Rogers Y.H."/>
            <person name="Blazej R.G."/>
            <person name="Champe M."/>
            <person name="Pfeiffer B.D."/>
            <person name="Wan K.H."/>
            <person name="Doyle C."/>
            <person name="Baxter E.G."/>
            <person name="Helt G."/>
            <person name="Nelson C.R."/>
            <person name="Gabor G.L."/>
            <person name="Abril J.F."/>
            <person name="Agbayani A."/>
            <person name="An H.J."/>
            <person name="Andrews-Pfannkoch C."/>
            <person name="Baldwin D."/>
            <person name="Ballew R.M."/>
            <person name="Basu A."/>
            <person name="Baxendale J."/>
            <person name="Bayraktaroglu L."/>
            <person name="Beasley E.M."/>
            <person name="Beeson K.Y."/>
            <person name="Benos P.V."/>
            <person name="Berman B.P."/>
            <person name="Bhandari D."/>
            <person name="Bolshakov S."/>
            <person name="Borkova D."/>
            <person name="Botchan M.R."/>
            <person name="Bouck J."/>
            <person name="Brokstein P."/>
            <person name="Brottier P."/>
            <person name="Burtis K.C."/>
            <person name="Busam D.A."/>
            <person name="Butler H."/>
            <person name="Cadieu E."/>
            <person name="Center A."/>
            <person name="Chandra I."/>
            <person name="Cherry J.M."/>
            <person name="Cawley S."/>
            <person name="Dahlke C."/>
            <person name="Davenport L.B."/>
            <person name="Davies P."/>
            <person name="de Pablos B."/>
            <person name="Delcher A."/>
            <person name="Deng Z."/>
            <person name="Mays A.D."/>
            <person name="Dew I."/>
            <person name="Dietz S.M."/>
            <person name="Dodson K."/>
            <person name="Doup L.E."/>
            <person name="Downes M."/>
            <person name="Dugan-Rocha S."/>
            <person name="Dunkov B.C."/>
            <person name="Dunn P."/>
            <person name="Durbin K.J."/>
            <person name="Evangelista C.C."/>
            <person name="Ferraz C."/>
            <person name="Ferriera S."/>
            <person name="Fleischmann W."/>
            <person name="Fosler C."/>
            <person name="Gabrielian A.E."/>
            <person name="Garg N.S."/>
            <person name="Gelbart W.M."/>
            <person name="Glasser K."/>
            <person name="Glodek A."/>
            <person name="Gong F."/>
            <person name="Gorrell J.H."/>
            <person name="Gu Z."/>
            <person name="Guan P."/>
            <person name="Harris M."/>
            <person name="Harris N.L."/>
            <person name="Harvey D."/>
            <person name="Heiman T.J."/>
            <person name="Hernandez J.R."/>
            <person name="Houck J."/>
            <person name="Hostin D."/>
            <person name="Houston K.A."/>
            <person name="Howland T.J."/>
            <person name="Wei M.H."/>
            <person name="Ibegwam C."/>
            <person name="Jalali M."/>
            <person name="Kalush F."/>
            <person name="Karpen G.H."/>
            <person name="Ke Z."/>
            <person name="Kennison J.A."/>
            <person name="Ketchum K.A."/>
            <person name="Kimmel B.E."/>
            <person name="Kodira C.D."/>
            <person name="Kraft C."/>
            <person name="Kravitz S."/>
            <person name="Kulp D."/>
            <person name="Lai Z."/>
            <person name="Lasko P."/>
            <person name="Lei Y."/>
            <person name="Levitsky A.A."/>
            <person name="Li J."/>
            <person name="Li Z."/>
            <person name="Liang Y."/>
            <person name="Lin X."/>
            <person name="Liu X."/>
            <person name="Mattei B."/>
            <person name="McIntosh T.C."/>
            <person name="McLeod M.P."/>
            <person name="McPherson D."/>
            <person name="Merkulov G."/>
            <person name="Milshina N.V."/>
            <person name="Mobarry C."/>
            <person name="Morris J."/>
            <person name="Moshrefi A."/>
            <person name="Mount S.M."/>
            <person name="Moy M."/>
            <person name="Murphy B."/>
            <person name="Murphy L."/>
            <person name="Muzny D.M."/>
            <person name="Nelson D.L."/>
            <person name="Nelson D.R."/>
            <person name="Nelson K.A."/>
            <person name="Nixon K."/>
            <person name="Nusskern D.R."/>
            <person name="Pacleb J.M."/>
            <person name="Palazzolo M."/>
            <person name="Pittman G.S."/>
            <person name="Pan S."/>
            <person name="Pollard J."/>
            <person name="Puri V."/>
            <person name="Reese M.G."/>
            <person name="Reinert K."/>
            <person name="Remington K."/>
            <person name="Saunders R.D."/>
            <person name="Scheeler F."/>
            <person name="Shen H."/>
            <person name="Shue B.C."/>
            <person name="Siden-Kiamos I."/>
            <person name="Simpson M."/>
            <person name="Skupski M.P."/>
            <person name="Smith T."/>
            <person name="Spier E."/>
            <person name="Spradling A.C."/>
            <person name="Stapleton M."/>
            <person name="Strong R."/>
            <person name="Sun E."/>
            <person name="Svirskas R."/>
            <person name="Tector C."/>
            <person name="Turner R."/>
            <person name="Venter E."/>
            <person name="Wang A.H."/>
            <person name="Wang X."/>
            <person name="Wang Z.Y."/>
            <person name="Wassarman D.A."/>
            <person name="Weinstock G.M."/>
            <person name="Weissenbach J."/>
            <person name="Williams S.M."/>
            <person name="WoodageT"/>
            <person name="Worley K.C."/>
            <person name="Wu D."/>
            <person name="Yang S."/>
            <person name="Yao Q.A."/>
            <person name="Ye J."/>
            <person name="Yeh R.F."/>
            <person name="Zaveri J.S."/>
            <person name="Zhan M."/>
            <person name="Zhang G."/>
            <person name="Zhao Q."/>
            <person name="Zheng L."/>
            <person name="Zheng X.H."/>
            <person name="Zhong F.N."/>
            <person name="Zhong W."/>
            <person name="Zhou X."/>
            <person name="Zhu S."/>
            <person name="Zhu X."/>
            <person name="Smith H.O."/>
            <person name="Gibbs R.A."/>
            <person name="Myers E.W."/>
            <person name="Rubin G.M."/>
            <person name="Venter J.C."/>
        </authorList>
    </citation>
    <scope>NUCLEOTIDE SEQUENCE [LARGE SCALE GENOMIC DNA]</scope>
    <source>
        <strain evidence="5">Berkeley</strain>
    </source>
</reference>
<accession>M9PCG4</accession>
<evidence type="ECO:0000313" key="4">
    <source>
        <dbReference type="FlyBase" id="FBgn0052982"/>
    </source>
</evidence>
<dbReference type="VEuPathDB" id="VectorBase:FBgn0052982"/>
<feature type="compositionally biased region" description="Basic and acidic residues" evidence="1">
    <location>
        <begin position="86"/>
        <end position="108"/>
    </location>
</feature>
<dbReference type="InterPro" id="IPR001849">
    <property type="entry name" value="PH_domain"/>
</dbReference>
<dbReference type="AGR" id="FB:FBgn0052982"/>
<evidence type="ECO:0000259" key="2">
    <source>
        <dbReference type="PROSITE" id="PS50003"/>
    </source>
</evidence>
<dbReference type="BioGRID-ORCS" id="34237">
    <property type="hits" value="0 hits in 1 CRISPR screen"/>
</dbReference>
<reference evidence="3 5" key="4">
    <citation type="journal article" date="2002" name="Genome Biol.">
        <title>The transposable elements of the Drosophila melanogaster euchromatin: a genomics perspective.</title>
        <authorList>
            <person name="Kaminker J.S."/>
            <person name="Bergman C.M."/>
            <person name="Kronmiller B."/>
            <person name="Carlson J."/>
            <person name="Svirskas R."/>
            <person name="Patel S."/>
            <person name="Frise E."/>
            <person name="Wheeler D.A."/>
            <person name="Lewis S.E."/>
            <person name="Rubin G.M."/>
            <person name="Ashburner M."/>
            <person name="Celniker S.E."/>
        </authorList>
    </citation>
    <scope>NUCLEOTIDE SEQUENCE [LARGE SCALE GENOMIC DNA]</scope>
    <source>
        <strain evidence="5">Berkeley</strain>
    </source>
</reference>
<dbReference type="DNASU" id="34237"/>
<feature type="region of interest" description="Disordered" evidence="1">
    <location>
        <begin position="640"/>
        <end position="687"/>
    </location>
</feature>
<proteinExistence type="predicted"/>
<reference evidence="3 5" key="6">
    <citation type="journal article" date="2005" name="PLoS Comput. Biol.">
        <title>Combined evidence annotation of transposable elements in genome sequences.</title>
        <authorList>
            <person name="Quesneville H."/>
            <person name="Bergman C.M."/>
            <person name="Andrieu O."/>
            <person name="Autard D."/>
            <person name="Nouaud D."/>
            <person name="Ashburner M."/>
            <person name="Anxolabehere D."/>
        </authorList>
    </citation>
    <scope>NUCLEOTIDE SEQUENCE [LARGE SCALE GENOMIC DNA]</scope>
    <source>
        <strain evidence="5">Berkeley</strain>
    </source>
</reference>
<evidence type="ECO:0000256" key="1">
    <source>
        <dbReference type="SAM" id="MobiDB-lite"/>
    </source>
</evidence>
<protein>
    <submittedName>
        <fullName evidence="3">Uncharacterized protein, isoform H</fullName>
    </submittedName>
</protein>
<dbReference type="PANTHER" id="PTHR12092:SF16">
    <property type="entry name" value="PH DOMAIN-CONTAINING PROTEIN"/>
    <property type="match status" value="1"/>
</dbReference>
<reference evidence="3 5" key="10">
    <citation type="journal article" date="2015" name="G3 (Bethesda)">
        <title>Gene Model Annotations for Drosophila melanogaster: The Rule-Benders.</title>
        <authorList>
            <consortium name="FlyBase Consortium"/>
            <person name="Crosby M.A."/>
            <person name="Gramates L.S."/>
            <person name="Dos Santos G."/>
            <person name="Matthews B.B."/>
            <person name="St Pierre S.E."/>
            <person name="Zhou P."/>
            <person name="Schroeder A.J."/>
            <person name="Falls K."/>
            <person name="Emmert D.B."/>
            <person name="Russo S.M."/>
            <person name="Gelbart W.M."/>
            <person name="null"/>
        </authorList>
    </citation>
    <scope>NUCLEOTIDE SEQUENCE [LARGE SCALE GENOMIC DNA]</scope>
    <source>
        <strain evidence="5">Berkeley</strain>
    </source>
</reference>
<dbReference type="CDD" id="cd00821">
    <property type="entry name" value="PH"/>
    <property type="match status" value="1"/>
</dbReference>
<dbReference type="GeneID" id="34237"/>
<feature type="compositionally biased region" description="Gly residues" evidence="1">
    <location>
        <begin position="111"/>
        <end position="125"/>
    </location>
</feature>
<dbReference type="InterPro" id="IPR037370">
    <property type="entry name" value="Pleckstrin"/>
</dbReference>
<dbReference type="PROSITE" id="PS50003">
    <property type="entry name" value="PH_DOMAIN"/>
    <property type="match status" value="1"/>
</dbReference>
<dbReference type="InterPro" id="IPR011993">
    <property type="entry name" value="PH-like_dom_sf"/>
</dbReference>
<keyword evidence="5" id="KW-1185">Reference proteome</keyword>
<reference evidence="3 5" key="2">
    <citation type="journal article" date="2002" name="Genome Biol.">
        <title>Finishing a whole-genome shotgun: release 3 of the Drosophila melanogaster euchromatic genome sequence.</title>
        <authorList>
            <person name="Celniker S.E."/>
            <person name="Wheeler D.A."/>
            <person name="Kronmiller B."/>
            <person name="Carlson J.W."/>
            <person name="Halpern A."/>
            <person name="Patel S."/>
            <person name="Adams M."/>
            <person name="Champe M."/>
            <person name="Dugan S.P."/>
            <person name="Frise E."/>
            <person name="Hodgson A."/>
            <person name="George R.A."/>
            <person name="Hoskins R.A."/>
            <person name="Laverty T."/>
            <person name="Muzny D.M."/>
            <person name="Nelson C.R."/>
            <person name="Pacleb J.M."/>
            <person name="Park S."/>
            <person name="Pfeiffer B.D."/>
            <person name="Richards S."/>
            <person name="Sodergren E.J."/>
            <person name="Svirskas R."/>
            <person name="Tabor P.E."/>
            <person name="Wan K."/>
            <person name="Stapleton M."/>
            <person name="Sutton G.G."/>
            <person name="Venter C."/>
            <person name="Weinstock G."/>
            <person name="Scherer S.E."/>
            <person name="Myers E.W."/>
            <person name="Gibbs R.A."/>
            <person name="Rubin G.M."/>
        </authorList>
    </citation>
    <scope>NUCLEOTIDE SEQUENCE [LARGE SCALE GENOMIC DNA]</scope>
    <source>
        <strain evidence="5">Berkeley</strain>
    </source>
</reference>
<dbReference type="ExpressionAtlas" id="M9PCG4">
    <property type="expression patterns" value="baseline and differential"/>
</dbReference>
<evidence type="ECO:0000313" key="3">
    <source>
        <dbReference type="EMBL" id="AGB92814.1"/>
    </source>
</evidence>
<feature type="compositionally biased region" description="Basic and acidic residues" evidence="1">
    <location>
        <begin position="443"/>
        <end position="453"/>
    </location>
</feature>
<sequence>MLMHTTSISTTSTATMTNSSSSATPTPGSTSSNNSATLDALHQQQQQQHQQHQLQQQLQQLHTNAANNSRPPSRAPSILDSPTLARVERARLRLEQQERERERERSSQREVGGGSGGGGGGGSSTGTGSTATTMNREDSLERSILDPKQSLLAGRIPVASMTGPIKRGLLWQQRDRLFSRWKERYFVLTRDYLHCFKRASGSANERASDMGQFIFKECTMTSKERRRALKIAQGPRSRASLAAPVSHASLQFQHFGLGGTYSSALDDWLMTNGTGGLARHKIGAGSLNGYGGANPFLFSDSVPDLSALNNENHNHHLSGISTNHSTPQKIPHHSNANLSRYSNGYVSAQNSFTQAGALYGSPRRIFINSSFGSNQVVDEETEETEVQLRRPRLFRGVSATPDNGNELDRDWLYRKPRAPTDMRHSVQPMLPTGGGSNIGLAKTELDCSAHDSGLDTPPSTHRPSSYREASRDSTETNGSSSRGTLLNNSSPGGSFRAKKLSTQVSNLNQLNSLNGSRYSVQDQRILKMRNNEEDRCASIKMANRLNQNQEQATYDPNQNRYYKNGNATPPTSLTPQHTPQHKLTMMHYGNGNGNMGTLNGNTNGSDRINGSAIFRERYQHPALAAIINEAQGLKFRERAYSDSQQRRLNNNNGPTPQPASPLAQRRNNGGLGSGVGSGAIYGTPTRV</sequence>
<feature type="compositionally biased region" description="Low complexity" evidence="1">
    <location>
        <begin position="1"/>
        <end position="62"/>
    </location>
</feature>
<dbReference type="EMBL" id="AE014134">
    <property type="protein sequence ID" value="AGB92814.1"/>
    <property type="molecule type" value="Genomic_DNA"/>
</dbReference>
<reference evidence="3 5" key="7">
    <citation type="journal article" date="2007" name="Science">
        <title>The Release 5.1 annotation of Drosophila melanogaster heterochromatin.</title>
        <authorList>
            <person name="Smith C.D."/>
            <person name="Shu S."/>
            <person name="Mungall C.J."/>
            <person name="Karpen G.H."/>
        </authorList>
    </citation>
    <scope>NUCLEOTIDE SEQUENCE [LARGE SCALE GENOMIC DNA]</scope>
    <source>
        <strain evidence="5">Berkeley</strain>
    </source>
</reference>